<evidence type="ECO:0000313" key="1">
    <source>
        <dbReference type="EMBL" id="MBE9215240.1"/>
    </source>
</evidence>
<protein>
    <recommendedName>
        <fullName evidence="3">YjcQ protein</fullName>
    </recommendedName>
</protein>
<comment type="caution">
    <text evidence="1">The sequence shown here is derived from an EMBL/GenBank/DDBJ whole genome shotgun (WGS) entry which is preliminary data.</text>
</comment>
<keyword evidence="2" id="KW-1185">Reference proteome</keyword>
<gene>
    <name evidence="1" type="ORF">IQ247_21670</name>
</gene>
<accession>A0A8J7F727</accession>
<dbReference type="RefSeq" id="WP_193923262.1">
    <property type="nucleotide sequence ID" value="NZ_JADEWL010000091.1"/>
</dbReference>
<organism evidence="1 2">
    <name type="scientific">Plectonema cf. radiosum LEGE 06105</name>
    <dbReference type="NCBI Taxonomy" id="945769"/>
    <lineage>
        <taxon>Bacteria</taxon>
        <taxon>Bacillati</taxon>
        <taxon>Cyanobacteriota</taxon>
        <taxon>Cyanophyceae</taxon>
        <taxon>Oscillatoriophycideae</taxon>
        <taxon>Oscillatoriales</taxon>
        <taxon>Microcoleaceae</taxon>
        <taxon>Plectonema</taxon>
    </lineage>
</organism>
<evidence type="ECO:0000313" key="2">
    <source>
        <dbReference type="Proteomes" id="UP000620559"/>
    </source>
</evidence>
<sequence length="101" mass="11790">MSIPTNERRDDIIYFLLNKVKHSEEPQNIEYFRQDFDGKIVEKDEVLKHLEYVMEKGYLKGEMMDGARASQQGDEAPFAVCKNAEITQEGLNVLRTDFFKV</sequence>
<reference evidence="1" key="1">
    <citation type="submission" date="2020-10" db="EMBL/GenBank/DDBJ databases">
        <authorList>
            <person name="Castelo-Branco R."/>
            <person name="Eusebio N."/>
            <person name="Adriana R."/>
            <person name="Vieira A."/>
            <person name="Brugerolle De Fraissinette N."/>
            <person name="Rezende De Castro R."/>
            <person name="Schneider M.P."/>
            <person name="Vasconcelos V."/>
            <person name="Leao P.N."/>
        </authorList>
    </citation>
    <scope>NUCLEOTIDE SEQUENCE</scope>
    <source>
        <strain evidence="1">LEGE 06105</strain>
    </source>
</reference>
<dbReference type="AlphaFoldDB" id="A0A8J7F727"/>
<name>A0A8J7F727_9CYAN</name>
<dbReference type="Proteomes" id="UP000620559">
    <property type="component" value="Unassembled WGS sequence"/>
</dbReference>
<dbReference type="EMBL" id="JADEWL010000091">
    <property type="protein sequence ID" value="MBE9215240.1"/>
    <property type="molecule type" value="Genomic_DNA"/>
</dbReference>
<proteinExistence type="predicted"/>
<evidence type="ECO:0008006" key="3">
    <source>
        <dbReference type="Google" id="ProtNLM"/>
    </source>
</evidence>